<dbReference type="GO" id="GO:0140359">
    <property type="term" value="F:ABC-type transporter activity"/>
    <property type="evidence" value="ECO:0007669"/>
    <property type="project" value="InterPro"/>
</dbReference>
<dbReference type="PROSITE" id="PS51012">
    <property type="entry name" value="ABC_TM2"/>
    <property type="match status" value="1"/>
</dbReference>
<protein>
    <recommendedName>
        <fullName evidence="6">Transport permease protein</fullName>
    </recommendedName>
</protein>
<dbReference type="EMBL" id="JACHDS010000001">
    <property type="protein sequence ID" value="MBB6174905.1"/>
    <property type="molecule type" value="Genomic_DNA"/>
</dbReference>
<evidence type="ECO:0000256" key="7">
    <source>
        <dbReference type="SAM" id="MobiDB-lite"/>
    </source>
</evidence>
<gene>
    <name evidence="9" type="ORF">HNR23_004965</name>
</gene>
<dbReference type="GO" id="GO:0046677">
    <property type="term" value="P:response to antibiotic"/>
    <property type="evidence" value="ECO:0007669"/>
    <property type="project" value="UniProtKB-KW"/>
</dbReference>
<evidence type="ECO:0000256" key="2">
    <source>
        <dbReference type="ARBA" id="ARBA00022692"/>
    </source>
</evidence>
<feature type="transmembrane region" description="Helical" evidence="6">
    <location>
        <begin position="255"/>
        <end position="277"/>
    </location>
</feature>
<dbReference type="AlphaFoldDB" id="A0A7X0D812"/>
<dbReference type="Pfam" id="PF01061">
    <property type="entry name" value="ABC2_membrane"/>
    <property type="match status" value="1"/>
</dbReference>
<keyword evidence="6" id="KW-1003">Cell membrane</keyword>
<evidence type="ECO:0000256" key="3">
    <source>
        <dbReference type="ARBA" id="ARBA00022989"/>
    </source>
</evidence>
<dbReference type="InterPro" id="IPR013525">
    <property type="entry name" value="ABC2_TM"/>
</dbReference>
<evidence type="ECO:0000256" key="1">
    <source>
        <dbReference type="ARBA" id="ARBA00004141"/>
    </source>
</evidence>
<dbReference type="Proteomes" id="UP000546642">
    <property type="component" value="Unassembled WGS sequence"/>
</dbReference>
<evidence type="ECO:0000259" key="8">
    <source>
        <dbReference type="PROSITE" id="PS51012"/>
    </source>
</evidence>
<comment type="subcellular location">
    <subcellularLocation>
        <location evidence="6">Cell membrane</location>
        <topology evidence="6">Multi-pass membrane protein</topology>
    </subcellularLocation>
    <subcellularLocation>
        <location evidence="1">Membrane</location>
        <topology evidence="1">Multi-pass membrane protein</topology>
    </subcellularLocation>
</comment>
<feature type="transmembrane region" description="Helical" evidence="6">
    <location>
        <begin position="84"/>
        <end position="104"/>
    </location>
</feature>
<evidence type="ECO:0000256" key="5">
    <source>
        <dbReference type="ARBA" id="ARBA00023251"/>
    </source>
</evidence>
<keyword evidence="2 6" id="KW-0812">Transmembrane</keyword>
<evidence type="ECO:0000313" key="10">
    <source>
        <dbReference type="Proteomes" id="UP000546642"/>
    </source>
</evidence>
<feature type="transmembrane region" description="Helical" evidence="6">
    <location>
        <begin position="125"/>
        <end position="158"/>
    </location>
</feature>
<keyword evidence="4 6" id="KW-0472">Membrane</keyword>
<dbReference type="PANTHER" id="PTHR43229:SF2">
    <property type="entry name" value="NODULATION PROTEIN J"/>
    <property type="match status" value="1"/>
</dbReference>
<feature type="transmembrane region" description="Helical" evidence="6">
    <location>
        <begin position="164"/>
        <end position="186"/>
    </location>
</feature>
<keyword evidence="10" id="KW-1185">Reference proteome</keyword>
<accession>A0A7X0D812</accession>
<organism evidence="9 10">
    <name type="scientific">Nocardiopsis mwathae</name>
    <dbReference type="NCBI Taxonomy" id="1472723"/>
    <lineage>
        <taxon>Bacteria</taxon>
        <taxon>Bacillati</taxon>
        <taxon>Actinomycetota</taxon>
        <taxon>Actinomycetes</taxon>
        <taxon>Streptosporangiales</taxon>
        <taxon>Nocardiopsidaceae</taxon>
        <taxon>Nocardiopsis</taxon>
    </lineage>
</organism>
<feature type="domain" description="ABC transmembrane type-2" evidence="8">
    <location>
        <begin position="53"/>
        <end position="280"/>
    </location>
</feature>
<feature type="transmembrane region" description="Helical" evidence="6">
    <location>
        <begin position="55"/>
        <end position="78"/>
    </location>
</feature>
<feature type="transmembrane region" description="Helical" evidence="6">
    <location>
        <begin position="198"/>
        <end position="217"/>
    </location>
</feature>
<comment type="caution">
    <text evidence="9">The sequence shown here is derived from an EMBL/GenBank/DDBJ whole genome shotgun (WGS) entry which is preliminary data.</text>
</comment>
<dbReference type="PANTHER" id="PTHR43229">
    <property type="entry name" value="NODULATION PROTEIN J"/>
    <property type="match status" value="1"/>
</dbReference>
<dbReference type="RefSeq" id="WP_184079239.1">
    <property type="nucleotide sequence ID" value="NZ_JACHDS010000001.1"/>
</dbReference>
<evidence type="ECO:0000313" key="9">
    <source>
        <dbReference type="EMBL" id="MBB6174905.1"/>
    </source>
</evidence>
<dbReference type="InterPro" id="IPR000412">
    <property type="entry name" value="ABC_2_transport"/>
</dbReference>
<evidence type="ECO:0000256" key="4">
    <source>
        <dbReference type="ARBA" id="ARBA00023136"/>
    </source>
</evidence>
<feature type="region of interest" description="Disordered" evidence="7">
    <location>
        <begin position="1"/>
        <end position="30"/>
    </location>
</feature>
<proteinExistence type="inferred from homology"/>
<keyword evidence="3 6" id="KW-1133">Transmembrane helix</keyword>
<dbReference type="GO" id="GO:0043190">
    <property type="term" value="C:ATP-binding cassette (ABC) transporter complex"/>
    <property type="evidence" value="ECO:0007669"/>
    <property type="project" value="InterPro"/>
</dbReference>
<dbReference type="PIRSF" id="PIRSF006648">
    <property type="entry name" value="DrrB"/>
    <property type="match status" value="1"/>
</dbReference>
<name>A0A7X0D812_9ACTN</name>
<comment type="similarity">
    <text evidence="6">Belongs to the ABC-2 integral membrane protein family.</text>
</comment>
<dbReference type="InterPro" id="IPR047817">
    <property type="entry name" value="ABC2_TM_bact-type"/>
</dbReference>
<keyword evidence="5" id="KW-0046">Antibiotic resistance</keyword>
<evidence type="ECO:0000256" key="6">
    <source>
        <dbReference type="RuleBase" id="RU361157"/>
    </source>
</evidence>
<dbReference type="InterPro" id="IPR051784">
    <property type="entry name" value="Nod_factor_ABC_transporter"/>
</dbReference>
<keyword evidence="6" id="KW-0813">Transport</keyword>
<reference evidence="9 10" key="1">
    <citation type="submission" date="2020-08" db="EMBL/GenBank/DDBJ databases">
        <title>Sequencing the genomes of 1000 actinobacteria strains.</title>
        <authorList>
            <person name="Klenk H.-P."/>
        </authorList>
    </citation>
    <scope>NUCLEOTIDE SEQUENCE [LARGE SCALE GENOMIC DNA]</scope>
    <source>
        <strain evidence="9 10">DSM 46659</strain>
    </source>
</reference>
<sequence>MSETRLGQAPPREGDTPLRSALMRGPRPQRIGPAGASFALGWRALLKLRYRPAQLWDALALPVMMTLMFSFLFGGAIAGGSAEYVQYFVPGTMVMALILTTAYTGRTLKADISKGIFDRFRSLRMWRPAVVVGLLIGEALRYALAVLAVLALGLLLGMRPEGGAVGTALALALLVLFGLCMAWLWTTIGMLAKTPDAVLYRGMPFVFPLLFLSNVFVEPETMPEWLQGFVNLNPVSHMAGAVRALLGSTATWGDIAPALLGCAVLAGVFAPLTMYLFNRRQ</sequence>